<organism evidence="3 4">
    <name type="scientific">Gemmatirosa kalamazoonensis</name>
    <dbReference type="NCBI Taxonomy" id="861299"/>
    <lineage>
        <taxon>Bacteria</taxon>
        <taxon>Pseudomonadati</taxon>
        <taxon>Gemmatimonadota</taxon>
        <taxon>Gemmatimonadia</taxon>
        <taxon>Gemmatimonadales</taxon>
        <taxon>Gemmatimonadaceae</taxon>
        <taxon>Gemmatirosa</taxon>
    </lineage>
</organism>
<keyword evidence="4" id="KW-1185">Reference proteome</keyword>
<feature type="compositionally biased region" description="Pro residues" evidence="1">
    <location>
        <begin position="56"/>
        <end position="71"/>
    </location>
</feature>
<reference evidence="3 4" key="1">
    <citation type="journal article" date="2014" name="Genome Announc.">
        <title>Genome Sequence and Methylome of Soil Bacterium Gemmatirosa kalamazoonensis KBS708T, a Member of the Rarely Cultivated Gemmatimonadetes Phylum.</title>
        <authorList>
            <person name="Debruyn J.M."/>
            <person name="Radosevich M."/>
            <person name="Wommack K.E."/>
            <person name="Polson S.W."/>
            <person name="Hauser L.J."/>
            <person name="Fawaz M.N."/>
            <person name="Korlach J."/>
            <person name="Tsai Y.C."/>
        </authorList>
    </citation>
    <scope>NUCLEOTIDE SEQUENCE [LARGE SCALE GENOMIC DNA]</scope>
    <source>
        <strain evidence="3 4">KBS708</strain>
    </source>
</reference>
<dbReference type="Gene3D" id="3.40.50.170">
    <property type="entry name" value="Formyl transferase, N-terminal domain"/>
    <property type="match status" value="1"/>
</dbReference>
<dbReference type="HOGENOM" id="CLU_849737_0_0_0"/>
<name>W0RHF0_9BACT</name>
<proteinExistence type="predicted"/>
<dbReference type="eggNOG" id="COG0223">
    <property type="taxonomic scope" value="Bacteria"/>
</dbReference>
<dbReference type="AlphaFoldDB" id="W0RHF0"/>
<dbReference type="InParanoid" id="W0RHF0"/>
<evidence type="ECO:0000313" key="4">
    <source>
        <dbReference type="Proteomes" id="UP000019151"/>
    </source>
</evidence>
<dbReference type="KEGG" id="gba:J421_3017"/>
<dbReference type="STRING" id="861299.J421_3017"/>
<feature type="domain" description="Formyl transferase N-terminal" evidence="2">
    <location>
        <begin position="115"/>
        <end position="237"/>
    </location>
</feature>
<dbReference type="InterPro" id="IPR036477">
    <property type="entry name" value="Formyl_transf_N_sf"/>
</dbReference>
<keyword evidence="3" id="KW-0808">Transferase</keyword>
<dbReference type="EMBL" id="CP007128">
    <property type="protein sequence ID" value="AHG90554.1"/>
    <property type="molecule type" value="Genomic_DNA"/>
</dbReference>
<dbReference type="RefSeq" id="WP_025412024.1">
    <property type="nucleotide sequence ID" value="NZ_CP007128.1"/>
</dbReference>
<dbReference type="InterPro" id="IPR002376">
    <property type="entry name" value="Formyl_transf_N"/>
</dbReference>
<evidence type="ECO:0000313" key="3">
    <source>
        <dbReference type="EMBL" id="AHG90554.1"/>
    </source>
</evidence>
<accession>W0RHF0</accession>
<dbReference type="GO" id="GO:0016740">
    <property type="term" value="F:transferase activity"/>
    <property type="evidence" value="ECO:0007669"/>
    <property type="project" value="UniProtKB-KW"/>
</dbReference>
<gene>
    <name evidence="3" type="ORF">J421_3017</name>
</gene>
<dbReference type="Proteomes" id="UP000019151">
    <property type="component" value="Chromosome"/>
</dbReference>
<sequence>MIPFDLAPRRLEVPAHTEPTIVVVTGAEPRHVRFALRMQQAFGTDVVAWYQLTRPPSAPPPAPPAAPPAPEPLLRRARRAVRRALGRRPPVAPEPPASIFLEEIEVLRPHAVVPPRLLPASEANGDTFVRELRALRPCFLLTLGGGLYGRDVLESVRGLPINQHAGYSPDYKGNQTTYQALYHRDLRRVASTVHVTTTGVDAGPILRRSTPCLTPSDSVQTVMERVVALGTELMIECVREIRDTGSILAFDQPLDGVTYLARECDAHVRGAVHGDFGRGWLGAALRRRRAW</sequence>
<protein>
    <submittedName>
        <fullName evidence="3">Formyl transferase domain protein</fullName>
    </submittedName>
</protein>
<dbReference type="Pfam" id="PF00551">
    <property type="entry name" value="Formyl_trans_N"/>
    <property type="match status" value="1"/>
</dbReference>
<feature type="region of interest" description="Disordered" evidence="1">
    <location>
        <begin position="53"/>
        <end position="72"/>
    </location>
</feature>
<dbReference type="OrthoDB" id="9802815at2"/>
<evidence type="ECO:0000256" key="1">
    <source>
        <dbReference type="SAM" id="MobiDB-lite"/>
    </source>
</evidence>
<dbReference type="SUPFAM" id="SSF53328">
    <property type="entry name" value="Formyltransferase"/>
    <property type="match status" value="1"/>
</dbReference>
<evidence type="ECO:0000259" key="2">
    <source>
        <dbReference type="Pfam" id="PF00551"/>
    </source>
</evidence>